<dbReference type="Pfam" id="PF10546">
    <property type="entry name" value="P63C"/>
    <property type="match status" value="1"/>
</dbReference>
<dbReference type="InterPro" id="IPR018874">
    <property type="entry name" value="Phage_Mx8_p63_C"/>
</dbReference>
<sequence>MSKKPSKRSEEGAQPITTPIIVEKAEPEAQSLSKALKDKKLRATYEGKFTIGEMDLSCAVLEDGSRIITYSAVFEAFGRTKRGAQKDDSRVHTMPAFLNARNLQAFVDYQLRELLVPIDYLDMGGNEKRGYNAMILPKLCKVYLDARSTLDPDTRKPILTRQQEPLARASEILLLGLSNIGIIALIDEATGYQYERERDELQKILQLYVAEELRPWAKTFPDGFYQEIFRLNGWDFTVGEIKKRPPIIGKWTNELIYNQLPKGVLAELKEKTPKSAAGNYVARFFQSLTSDIGVPGLHAQINSIWALMQVSDTWAEFIARFNKLVQRRAGQLELVLTKELPKAKPVVIQEPKFDDQLKALLSVPPPRKENKTLFEDEEPSPKPKKHKKK</sequence>
<gene>
    <name evidence="3" type="ORF">LGH74_15545</name>
</gene>
<evidence type="ECO:0000313" key="4">
    <source>
        <dbReference type="Proteomes" id="UP001165296"/>
    </source>
</evidence>
<dbReference type="RefSeq" id="WP_226177045.1">
    <property type="nucleotide sequence ID" value="NZ_JAJADR010000004.1"/>
</dbReference>
<dbReference type="EMBL" id="JAJADR010000004">
    <property type="protein sequence ID" value="MCB2409407.1"/>
    <property type="molecule type" value="Genomic_DNA"/>
</dbReference>
<name>A0ABS8AT66_9BACT</name>
<feature type="region of interest" description="Disordered" evidence="1">
    <location>
        <begin position="1"/>
        <end position="24"/>
    </location>
</feature>
<organism evidence="3 4">
    <name type="scientific">Hymenobacter lucidus</name>
    <dbReference type="NCBI Taxonomy" id="2880930"/>
    <lineage>
        <taxon>Bacteria</taxon>
        <taxon>Pseudomonadati</taxon>
        <taxon>Bacteroidota</taxon>
        <taxon>Cytophagia</taxon>
        <taxon>Cytophagales</taxon>
        <taxon>Hymenobacteraceae</taxon>
        <taxon>Hymenobacter</taxon>
    </lineage>
</organism>
<reference evidence="3" key="1">
    <citation type="submission" date="2021-10" db="EMBL/GenBank/DDBJ databases">
        <authorList>
            <person name="Dean J.D."/>
            <person name="Kim M.K."/>
            <person name="Newey C.N."/>
            <person name="Stoker T.S."/>
            <person name="Thompson D.W."/>
            <person name="Grose J.H."/>
        </authorList>
    </citation>
    <scope>NUCLEOTIDE SEQUENCE</scope>
    <source>
        <strain evidence="3">BT178</strain>
    </source>
</reference>
<proteinExistence type="predicted"/>
<comment type="caution">
    <text evidence="3">The sequence shown here is derived from an EMBL/GenBank/DDBJ whole genome shotgun (WGS) entry which is preliminary data.</text>
</comment>
<keyword evidence="4" id="KW-1185">Reference proteome</keyword>
<accession>A0ABS8AT66</accession>
<feature type="domain" description="Bacteriophage Mx8 p63 C-terminal" evidence="2">
    <location>
        <begin position="204"/>
        <end position="297"/>
    </location>
</feature>
<evidence type="ECO:0000313" key="3">
    <source>
        <dbReference type="EMBL" id="MCB2409407.1"/>
    </source>
</evidence>
<protein>
    <submittedName>
        <fullName evidence="3">P63C domain-containing protein</fullName>
    </submittedName>
</protein>
<evidence type="ECO:0000259" key="2">
    <source>
        <dbReference type="Pfam" id="PF10546"/>
    </source>
</evidence>
<dbReference type="Proteomes" id="UP001165296">
    <property type="component" value="Unassembled WGS sequence"/>
</dbReference>
<evidence type="ECO:0000256" key="1">
    <source>
        <dbReference type="SAM" id="MobiDB-lite"/>
    </source>
</evidence>
<feature type="region of interest" description="Disordered" evidence="1">
    <location>
        <begin position="359"/>
        <end position="389"/>
    </location>
</feature>